<evidence type="ECO:0000313" key="3">
    <source>
        <dbReference type="EMBL" id="KAF2100657.1"/>
    </source>
</evidence>
<evidence type="ECO:0000256" key="1">
    <source>
        <dbReference type="SAM" id="MobiDB-lite"/>
    </source>
</evidence>
<dbReference type="EMBL" id="ML978124">
    <property type="protein sequence ID" value="KAF2100657.1"/>
    <property type="molecule type" value="Genomic_DNA"/>
</dbReference>
<keyword evidence="2" id="KW-0812">Transmembrane</keyword>
<protein>
    <submittedName>
        <fullName evidence="3">Uncharacterized protein</fullName>
    </submittedName>
</protein>
<keyword evidence="4" id="KW-1185">Reference proteome</keyword>
<name>A0A9P4IJA1_9PEZI</name>
<evidence type="ECO:0000256" key="2">
    <source>
        <dbReference type="SAM" id="Phobius"/>
    </source>
</evidence>
<feature type="transmembrane region" description="Helical" evidence="2">
    <location>
        <begin position="336"/>
        <end position="354"/>
    </location>
</feature>
<dbReference type="OrthoDB" id="5428055at2759"/>
<dbReference type="Proteomes" id="UP000799772">
    <property type="component" value="Unassembled WGS sequence"/>
</dbReference>
<accession>A0A9P4IJA1</accession>
<dbReference type="AlphaFoldDB" id="A0A9P4IJA1"/>
<evidence type="ECO:0000313" key="4">
    <source>
        <dbReference type="Proteomes" id="UP000799772"/>
    </source>
</evidence>
<feature type="region of interest" description="Disordered" evidence="1">
    <location>
        <begin position="402"/>
        <end position="431"/>
    </location>
</feature>
<comment type="caution">
    <text evidence="3">The sequence shown here is derived from an EMBL/GenBank/DDBJ whole genome shotgun (WGS) entry which is preliminary data.</text>
</comment>
<keyword evidence="2" id="KW-1133">Transmembrane helix</keyword>
<proteinExistence type="predicted"/>
<organism evidence="3 4">
    <name type="scientific">Rhizodiscina lignyota</name>
    <dbReference type="NCBI Taxonomy" id="1504668"/>
    <lineage>
        <taxon>Eukaryota</taxon>
        <taxon>Fungi</taxon>
        <taxon>Dikarya</taxon>
        <taxon>Ascomycota</taxon>
        <taxon>Pezizomycotina</taxon>
        <taxon>Dothideomycetes</taxon>
        <taxon>Pleosporomycetidae</taxon>
        <taxon>Aulographales</taxon>
        <taxon>Rhizodiscinaceae</taxon>
        <taxon>Rhizodiscina</taxon>
    </lineage>
</organism>
<keyword evidence="2" id="KW-0472">Membrane</keyword>
<gene>
    <name evidence="3" type="ORF">NA57DRAFT_74257</name>
</gene>
<sequence length="446" mass="50279">MGVKIPECLRYSVDQGLHQIPAQFPSTVLPFENMLVAAKSRDKTKKKVGLEHYVVYEAQFSFAICGSDNSRWIAYAFDDTDVDDEDFEDSVKPIQGFLSDPIAWNEFSDIFDANFPIWNPREYFLTILNSRTAQALKEWEELIGTVQDIIKQEIQAKRYSSHLSGHLGTTDDPAENAKENFDWILQAMDFLNHLIGALSKTNKATQRFINRDISYFTEMDCSSQEISNGRLSGIPLLLDAINETFDSLEDLQRDLIRLHEDCDNFYQAVNMQLQHHLSIEGRRLDLEQVRLGLQGYEAAQHNGVATEFTIAIIAPFALTTATFSIPQTIMPFKMNVGSFLIAIVIITAATNLVFRALSAMRRKDQWWKTVVAYVNIVTFSKCVYHFLTKGIRAVLRSAHDHPQDSDVEQRQVRADPPVSGAGDLAYPGVGVMPRATSSSETLALPV</sequence>
<reference evidence="3" key="1">
    <citation type="journal article" date="2020" name="Stud. Mycol.">
        <title>101 Dothideomycetes genomes: a test case for predicting lifestyles and emergence of pathogens.</title>
        <authorList>
            <person name="Haridas S."/>
            <person name="Albert R."/>
            <person name="Binder M."/>
            <person name="Bloem J."/>
            <person name="Labutti K."/>
            <person name="Salamov A."/>
            <person name="Andreopoulos B."/>
            <person name="Baker S."/>
            <person name="Barry K."/>
            <person name="Bills G."/>
            <person name="Bluhm B."/>
            <person name="Cannon C."/>
            <person name="Castanera R."/>
            <person name="Culley D."/>
            <person name="Daum C."/>
            <person name="Ezra D."/>
            <person name="Gonzalez J."/>
            <person name="Henrissat B."/>
            <person name="Kuo A."/>
            <person name="Liang C."/>
            <person name="Lipzen A."/>
            <person name="Lutzoni F."/>
            <person name="Magnuson J."/>
            <person name="Mondo S."/>
            <person name="Nolan M."/>
            <person name="Ohm R."/>
            <person name="Pangilinan J."/>
            <person name="Park H.-J."/>
            <person name="Ramirez L."/>
            <person name="Alfaro M."/>
            <person name="Sun H."/>
            <person name="Tritt A."/>
            <person name="Yoshinaga Y."/>
            <person name="Zwiers L.-H."/>
            <person name="Turgeon B."/>
            <person name="Goodwin S."/>
            <person name="Spatafora J."/>
            <person name="Crous P."/>
            <person name="Grigoriev I."/>
        </authorList>
    </citation>
    <scope>NUCLEOTIDE SEQUENCE</scope>
    <source>
        <strain evidence="3">CBS 133067</strain>
    </source>
</reference>
<feature type="compositionally biased region" description="Basic and acidic residues" evidence="1">
    <location>
        <begin position="402"/>
        <end position="413"/>
    </location>
</feature>